<dbReference type="EMBL" id="JAASQV010000005">
    <property type="protein sequence ID" value="NIJ67004.1"/>
    <property type="molecule type" value="Genomic_DNA"/>
</dbReference>
<evidence type="ECO:0000313" key="2">
    <source>
        <dbReference type="EMBL" id="NIJ67004.1"/>
    </source>
</evidence>
<sequence length="157" mass="16176">MRPLLILAPALALAACNAADKAGDATANATETAGNAAVAVGGSIANAVAEGAADLKREVSGKPVAHDGWVGRWKGVEGTYLVVAKGKDAGTYKLEMQYTLDDKGSFEGRGTRDGIAFERPDGKQVLRASDGDATGLKYLAGKKDCLTVKSGEGYCRD</sequence>
<dbReference type="RefSeq" id="WP_167301314.1">
    <property type="nucleotide sequence ID" value="NZ_JAASQV010000005.1"/>
</dbReference>
<organism evidence="2 3">
    <name type="scientific">Sphingomonas leidyi</name>
    <dbReference type="NCBI Taxonomy" id="68569"/>
    <lineage>
        <taxon>Bacteria</taxon>
        <taxon>Pseudomonadati</taxon>
        <taxon>Pseudomonadota</taxon>
        <taxon>Alphaproteobacteria</taxon>
        <taxon>Sphingomonadales</taxon>
        <taxon>Sphingomonadaceae</taxon>
        <taxon>Sphingomonas</taxon>
    </lineage>
</organism>
<evidence type="ECO:0000313" key="3">
    <source>
        <dbReference type="Proteomes" id="UP000564677"/>
    </source>
</evidence>
<feature type="chain" id="PRO_5031135024" description="Lipoprotein" evidence="1">
    <location>
        <begin position="19"/>
        <end position="157"/>
    </location>
</feature>
<evidence type="ECO:0008006" key="4">
    <source>
        <dbReference type="Google" id="ProtNLM"/>
    </source>
</evidence>
<keyword evidence="3" id="KW-1185">Reference proteome</keyword>
<gene>
    <name evidence="2" type="ORF">FHR20_003982</name>
</gene>
<dbReference type="PROSITE" id="PS51257">
    <property type="entry name" value="PROKAR_LIPOPROTEIN"/>
    <property type="match status" value="1"/>
</dbReference>
<feature type="signal peptide" evidence="1">
    <location>
        <begin position="1"/>
        <end position="18"/>
    </location>
</feature>
<evidence type="ECO:0000256" key="1">
    <source>
        <dbReference type="SAM" id="SignalP"/>
    </source>
</evidence>
<accession>A0A7X5ZXP2</accession>
<dbReference type="AlphaFoldDB" id="A0A7X5ZXP2"/>
<dbReference type="Proteomes" id="UP000564677">
    <property type="component" value="Unassembled WGS sequence"/>
</dbReference>
<proteinExistence type="predicted"/>
<reference evidence="2 3" key="1">
    <citation type="submission" date="2020-03" db="EMBL/GenBank/DDBJ databases">
        <title>Genomic Encyclopedia of Type Strains, Phase IV (KMG-IV): sequencing the most valuable type-strain genomes for metagenomic binning, comparative biology and taxonomic classification.</title>
        <authorList>
            <person name="Goeker M."/>
        </authorList>
    </citation>
    <scope>NUCLEOTIDE SEQUENCE [LARGE SCALE GENOMIC DNA]</scope>
    <source>
        <strain evidence="2 3">DSM 4733</strain>
    </source>
</reference>
<protein>
    <recommendedName>
        <fullName evidence="4">Lipoprotein</fullName>
    </recommendedName>
</protein>
<keyword evidence="1" id="KW-0732">Signal</keyword>
<name>A0A7X5ZXP2_9SPHN</name>
<comment type="caution">
    <text evidence="2">The sequence shown here is derived from an EMBL/GenBank/DDBJ whole genome shotgun (WGS) entry which is preliminary data.</text>
</comment>